<sequence>MSAATDGPAWTYLTADGDRLDASGVDWQREARMGLRGAGAELDRMTWLGVPEQQDDEHGAVSAGEGLEQ</sequence>
<organism evidence="2 3">
    <name type="scientific">Jiangella mangrovi</name>
    <dbReference type="NCBI Taxonomy" id="1524084"/>
    <lineage>
        <taxon>Bacteria</taxon>
        <taxon>Bacillati</taxon>
        <taxon>Actinomycetota</taxon>
        <taxon>Actinomycetes</taxon>
        <taxon>Jiangellales</taxon>
        <taxon>Jiangellaceae</taxon>
        <taxon>Jiangella</taxon>
    </lineage>
</organism>
<name>A0A7W9LPU2_9ACTN</name>
<evidence type="ECO:0000256" key="1">
    <source>
        <dbReference type="SAM" id="MobiDB-lite"/>
    </source>
</evidence>
<evidence type="ECO:0000313" key="3">
    <source>
        <dbReference type="Proteomes" id="UP000542813"/>
    </source>
</evidence>
<accession>A0A7W9LPU2</accession>
<comment type="caution">
    <text evidence="2">The sequence shown here is derived from an EMBL/GenBank/DDBJ whole genome shotgun (WGS) entry which is preliminary data.</text>
</comment>
<reference evidence="2 3" key="1">
    <citation type="submission" date="2020-08" db="EMBL/GenBank/DDBJ databases">
        <title>Sequencing the genomes of 1000 actinobacteria strains.</title>
        <authorList>
            <person name="Klenk H.-P."/>
        </authorList>
    </citation>
    <scope>NUCLEOTIDE SEQUENCE [LARGE SCALE GENOMIC DNA]</scope>
    <source>
        <strain evidence="2 3">DSM 102122</strain>
    </source>
</reference>
<feature type="region of interest" description="Disordered" evidence="1">
    <location>
        <begin position="50"/>
        <end position="69"/>
    </location>
</feature>
<dbReference type="AlphaFoldDB" id="A0A7W9LPU2"/>
<keyword evidence="3" id="KW-1185">Reference proteome</keyword>
<proteinExistence type="predicted"/>
<gene>
    <name evidence="2" type="ORF">HD601_006363</name>
</gene>
<dbReference type="Proteomes" id="UP000542813">
    <property type="component" value="Unassembled WGS sequence"/>
</dbReference>
<protein>
    <submittedName>
        <fullName evidence="2">Uncharacterized protein</fullName>
    </submittedName>
</protein>
<dbReference type="EMBL" id="JACHMM010000001">
    <property type="protein sequence ID" value="MBB5791788.1"/>
    <property type="molecule type" value="Genomic_DNA"/>
</dbReference>
<dbReference type="RefSeq" id="WP_184828836.1">
    <property type="nucleotide sequence ID" value="NZ_JACHMM010000001.1"/>
</dbReference>
<evidence type="ECO:0000313" key="2">
    <source>
        <dbReference type="EMBL" id="MBB5791788.1"/>
    </source>
</evidence>